<dbReference type="PANTHER" id="PTHR30032:SF4">
    <property type="entry name" value="AMIDASE ENHANCER"/>
    <property type="match status" value="1"/>
</dbReference>
<comment type="caution">
    <text evidence="2">The sequence shown here is derived from an EMBL/GenBank/DDBJ whole genome shotgun (WGS) entry which is preliminary data.</text>
</comment>
<name>A0A140L6U5_9FIRM</name>
<dbReference type="OrthoDB" id="9794671at2"/>
<dbReference type="InterPro" id="IPR051922">
    <property type="entry name" value="Bact_Sporulation_Assoc"/>
</dbReference>
<feature type="domain" description="Sporulation stage II protein D amidase enhancer LytB N-terminal" evidence="1">
    <location>
        <begin position="50"/>
        <end position="157"/>
    </location>
</feature>
<protein>
    <submittedName>
        <fullName evidence="2">Amidase enhancer</fullName>
    </submittedName>
</protein>
<evidence type="ECO:0000259" key="1">
    <source>
        <dbReference type="Pfam" id="PF08486"/>
    </source>
</evidence>
<dbReference type="Proteomes" id="UP000070456">
    <property type="component" value="Unassembled WGS sequence"/>
</dbReference>
<dbReference type="Pfam" id="PF08486">
    <property type="entry name" value="SpoIID"/>
    <property type="match status" value="1"/>
</dbReference>
<dbReference type="STRING" id="520762.AN619_12270"/>
<gene>
    <name evidence="2" type="primary">lytB_2</name>
    <name evidence="2" type="ORF">AN619_12270</name>
</gene>
<dbReference type="RefSeq" id="WP_068555790.1">
    <property type="nucleotide sequence ID" value="NZ_LOEE01000028.1"/>
</dbReference>
<sequence>MRSIFSLILGLVLAIIVMPMVLIQSCDLSAPEIDREKVVESNQTVRVYVHETKNIVAIDLEEYVKGVVAGEMPAAFELEALKAQAVAARSYAVARMNQFKEGGQPAHPGAELCDGVHCQVWLSKDKLRQIKTKYWMRDYWPKIEKAVEETKGLILTYQGKPVDQPLFHSTSGGRTENSEDVFAAFVPYLRSVESPYEEKAPHLTDVQVIPVASFINKFKSKYKDSDLQEANIKSAFKILERSTGGRILKMQVGNKIVSGREMRELLGLRSANFKMTIDNKNLEITTFGYGHGVGMSQWGANGMAENGHTFEEILKHYYVGTKIMRMK</sequence>
<dbReference type="PATRIC" id="fig|520762.4.peg.1370"/>
<evidence type="ECO:0000313" key="2">
    <source>
        <dbReference type="EMBL" id="KXG76270.1"/>
    </source>
</evidence>
<evidence type="ECO:0000313" key="3">
    <source>
        <dbReference type="Proteomes" id="UP000070456"/>
    </source>
</evidence>
<dbReference type="NCBIfam" id="TIGR02669">
    <property type="entry name" value="SpoIID_LytB"/>
    <property type="match status" value="1"/>
</dbReference>
<dbReference type="PANTHER" id="PTHR30032">
    <property type="entry name" value="N-ACETYLMURAMOYL-L-ALANINE AMIDASE-RELATED"/>
    <property type="match status" value="1"/>
</dbReference>
<organism evidence="2 3">
    <name type="scientific">Thermotalea metallivorans</name>
    <dbReference type="NCBI Taxonomy" id="520762"/>
    <lineage>
        <taxon>Bacteria</taxon>
        <taxon>Bacillati</taxon>
        <taxon>Bacillota</taxon>
        <taxon>Clostridia</taxon>
        <taxon>Peptostreptococcales</taxon>
        <taxon>Thermotaleaceae</taxon>
        <taxon>Thermotalea</taxon>
    </lineage>
</organism>
<dbReference type="InterPro" id="IPR013486">
    <property type="entry name" value="SpoIID/LytB"/>
</dbReference>
<dbReference type="GO" id="GO:0030288">
    <property type="term" value="C:outer membrane-bounded periplasmic space"/>
    <property type="evidence" value="ECO:0007669"/>
    <property type="project" value="TreeGrafter"/>
</dbReference>
<dbReference type="NCBIfam" id="TIGR02870">
    <property type="entry name" value="spore_II_D"/>
    <property type="match status" value="1"/>
</dbReference>
<accession>A0A140L6U5</accession>
<dbReference type="PROSITE" id="PS51257">
    <property type="entry name" value="PROKAR_LIPOPROTEIN"/>
    <property type="match status" value="1"/>
</dbReference>
<dbReference type="AlphaFoldDB" id="A0A140L6U5"/>
<dbReference type="GO" id="GO:0030435">
    <property type="term" value="P:sporulation resulting in formation of a cellular spore"/>
    <property type="evidence" value="ECO:0007669"/>
    <property type="project" value="InterPro"/>
</dbReference>
<dbReference type="InterPro" id="IPR014225">
    <property type="entry name" value="Spore_II_D_firmicutes"/>
</dbReference>
<dbReference type="EMBL" id="LOEE01000028">
    <property type="protein sequence ID" value="KXG76270.1"/>
    <property type="molecule type" value="Genomic_DNA"/>
</dbReference>
<dbReference type="InterPro" id="IPR013693">
    <property type="entry name" value="SpoIID/LytB_N"/>
</dbReference>
<reference evidence="2 3" key="1">
    <citation type="submission" date="2015-12" db="EMBL/GenBank/DDBJ databases">
        <title>Draft genome sequence of the thermoanaerobe Thermotalea metallivorans, an isolate from the runoff channel of the Great Artesian Basin, Australia.</title>
        <authorList>
            <person name="Patel B.K."/>
        </authorList>
    </citation>
    <scope>NUCLEOTIDE SEQUENCE [LARGE SCALE GENOMIC DNA]</scope>
    <source>
        <strain evidence="2 3">B2-1</strain>
    </source>
</reference>
<proteinExistence type="predicted"/>
<keyword evidence="3" id="KW-1185">Reference proteome</keyword>